<comment type="caution">
    <text evidence="3">The sequence shown here is derived from an EMBL/GenBank/DDBJ whole genome shotgun (WGS) entry which is preliminary data.</text>
</comment>
<organism evidence="3 4">
    <name type="scientific">Eucalyptus globulus</name>
    <name type="common">Tasmanian blue gum</name>
    <dbReference type="NCBI Taxonomy" id="34317"/>
    <lineage>
        <taxon>Eukaryota</taxon>
        <taxon>Viridiplantae</taxon>
        <taxon>Streptophyta</taxon>
        <taxon>Embryophyta</taxon>
        <taxon>Tracheophyta</taxon>
        <taxon>Spermatophyta</taxon>
        <taxon>Magnoliopsida</taxon>
        <taxon>eudicotyledons</taxon>
        <taxon>Gunneridae</taxon>
        <taxon>Pentapetalae</taxon>
        <taxon>rosids</taxon>
        <taxon>malvids</taxon>
        <taxon>Myrtales</taxon>
        <taxon>Myrtaceae</taxon>
        <taxon>Myrtoideae</taxon>
        <taxon>Eucalypteae</taxon>
        <taxon>Eucalyptus</taxon>
    </lineage>
</organism>
<evidence type="ECO:0000259" key="2">
    <source>
        <dbReference type="Pfam" id="PF04194"/>
    </source>
</evidence>
<dbReference type="EMBL" id="JBJKBG010000008">
    <property type="protein sequence ID" value="KAL3728832.1"/>
    <property type="molecule type" value="Genomic_DNA"/>
</dbReference>
<dbReference type="Pfam" id="PF04194">
    <property type="entry name" value="PDCD2_C"/>
    <property type="match status" value="1"/>
</dbReference>
<gene>
    <name evidence="3" type="ORF">ACJRO7_033419</name>
</gene>
<dbReference type="PANTHER" id="PTHR47762">
    <property type="entry name" value="OSJNBB0079B02.4 PROTEIN"/>
    <property type="match status" value="1"/>
</dbReference>
<dbReference type="AlphaFoldDB" id="A0ABD3JQB0"/>
<accession>A0ABD3JQB0</accession>
<dbReference type="InterPro" id="IPR007320">
    <property type="entry name" value="PDCD2_C"/>
</dbReference>
<evidence type="ECO:0000256" key="1">
    <source>
        <dbReference type="SAM" id="Phobius"/>
    </source>
</evidence>
<dbReference type="Proteomes" id="UP001634007">
    <property type="component" value="Unassembled WGS sequence"/>
</dbReference>
<feature type="transmembrane region" description="Helical" evidence="1">
    <location>
        <begin position="7"/>
        <end position="29"/>
    </location>
</feature>
<dbReference type="PANTHER" id="PTHR47762:SF2">
    <property type="entry name" value="OS04G0640800 PROTEIN"/>
    <property type="match status" value="1"/>
</dbReference>
<sequence>MCLSGELFVYFIFCFVFGAVVRSTGRVFLGMPRPWANDNRKASDHYTAKIGGLPDWPSPLMDWGSDFLKCSICGNKLCLVRQVPPPITSGNLKVEDRVLYIFGCIAPKCGSSPLSWRAICIQRSCEEKESNSTCCDMGMAATPSVSAGENNWWNGLDENDEDMDLEELGRALAEAATVTNSKKLNRQENSEEVAKLSLSRPISGQVDDAIPLMPCFYIYTLEEPYSKDATSACLNYSSLSINVDNHVREEVLDEESYEYDRALMADRTYFQFKKWLDAYPEQCLRYSNGGKPLLVTKEIGDPGRCKLCGDPRQFEMQLMPPLLYSLHEAADDSQKDALENWNWMTAIIHTCSKSCYDSQNEEFRSGDWIVAEEAVLVQCEKSLKQAVLDYISHYTAVPSRGPFSHGVNTGCPD</sequence>
<name>A0ABD3JQB0_EUCGL</name>
<proteinExistence type="predicted"/>
<reference evidence="3 4" key="1">
    <citation type="submission" date="2024-11" db="EMBL/GenBank/DDBJ databases">
        <title>Chromosome-level genome assembly of Eucalyptus globulus Labill. provides insights into its genome evolution.</title>
        <authorList>
            <person name="Li X."/>
        </authorList>
    </citation>
    <scope>NUCLEOTIDE SEQUENCE [LARGE SCALE GENOMIC DNA]</scope>
    <source>
        <strain evidence="3">CL2024</strain>
        <tissue evidence="3">Fresh tender leaves</tissue>
    </source>
</reference>
<keyword evidence="1" id="KW-1133">Transmembrane helix</keyword>
<protein>
    <recommendedName>
        <fullName evidence="2">Programmed cell death protein 2 C-terminal domain-containing protein</fullName>
    </recommendedName>
</protein>
<keyword evidence="1" id="KW-0812">Transmembrane</keyword>
<keyword evidence="1" id="KW-0472">Membrane</keyword>
<keyword evidence="4" id="KW-1185">Reference proteome</keyword>
<evidence type="ECO:0000313" key="3">
    <source>
        <dbReference type="EMBL" id="KAL3728832.1"/>
    </source>
</evidence>
<evidence type="ECO:0000313" key="4">
    <source>
        <dbReference type="Proteomes" id="UP001634007"/>
    </source>
</evidence>
<feature type="domain" description="Programmed cell death protein 2 C-terminal" evidence="2">
    <location>
        <begin position="266"/>
        <end position="378"/>
    </location>
</feature>